<feature type="transmembrane region" description="Helical" evidence="1">
    <location>
        <begin position="12"/>
        <end position="34"/>
    </location>
</feature>
<accession>A0A3L7JFU8</accession>
<evidence type="ECO:0000256" key="1">
    <source>
        <dbReference type="SAM" id="Phobius"/>
    </source>
</evidence>
<feature type="transmembrane region" description="Helical" evidence="1">
    <location>
        <begin position="80"/>
        <end position="102"/>
    </location>
</feature>
<keyword evidence="1" id="KW-0812">Transmembrane</keyword>
<evidence type="ECO:0000313" key="3">
    <source>
        <dbReference type="EMBL" id="RLQ89334.1"/>
    </source>
</evidence>
<feature type="domain" description="Chlorhexidine efflux transporter" evidence="2">
    <location>
        <begin position="74"/>
        <end position="134"/>
    </location>
</feature>
<keyword evidence="1" id="KW-0472">Membrane</keyword>
<organism evidence="3 4">
    <name type="scientific">Notoacmeibacter ruber</name>
    <dbReference type="NCBI Taxonomy" id="2670375"/>
    <lineage>
        <taxon>Bacteria</taxon>
        <taxon>Pseudomonadati</taxon>
        <taxon>Pseudomonadota</taxon>
        <taxon>Alphaproteobacteria</taxon>
        <taxon>Hyphomicrobiales</taxon>
        <taxon>Notoacmeibacteraceae</taxon>
        <taxon>Notoacmeibacter</taxon>
    </lineage>
</organism>
<comment type="caution">
    <text evidence="3">The sequence shown here is derived from an EMBL/GenBank/DDBJ whole genome shotgun (WGS) entry which is preliminary data.</text>
</comment>
<dbReference type="Proteomes" id="UP000281094">
    <property type="component" value="Unassembled WGS sequence"/>
</dbReference>
<dbReference type="EMBL" id="RCWN01000001">
    <property type="protein sequence ID" value="RLQ89334.1"/>
    <property type="molecule type" value="Genomic_DNA"/>
</dbReference>
<feature type="domain" description="Chlorhexidine efflux transporter" evidence="2">
    <location>
        <begin position="4"/>
        <end position="67"/>
    </location>
</feature>
<reference evidence="3 4" key="1">
    <citation type="submission" date="2018-10" db="EMBL/GenBank/DDBJ databases">
        <title>Notoacmeibacter sp. M2BS9Y-3-1, whole genome shotgun sequence.</title>
        <authorList>
            <person name="Tuo L."/>
        </authorList>
    </citation>
    <scope>NUCLEOTIDE SEQUENCE [LARGE SCALE GENOMIC DNA]</scope>
    <source>
        <strain evidence="3 4">M2BS9Y-3-1</strain>
    </source>
</reference>
<keyword evidence="4" id="KW-1185">Reference proteome</keyword>
<gene>
    <name evidence="3" type="ORF">D8780_02095</name>
</gene>
<dbReference type="InterPro" id="IPR058208">
    <property type="entry name" value="PACE"/>
</dbReference>
<dbReference type="AlphaFoldDB" id="A0A3L7JFU8"/>
<feature type="transmembrane region" description="Helical" evidence="1">
    <location>
        <begin position="108"/>
        <end position="131"/>
    </location>
</feature>
<evidence type="ECO:0000259" key="2">
    <source>
        <dbReference type="Pfam" id="PF05232"/>
    </source>
</evidence>
<name>A0A3L7JFU8_9HYPH</name>
<proteinExistence type="predicted"/>
<evidence type="ECO:0000313" key="4">
    <source>
        <dbReference type="Proteomes" id="UP000281094"/>
    </source>
</evidence>
<keyword evidence="1" id="KW-1133">Transmembrane helix</keyword>
<protein>
    <submittedName>
        <fullName evidence="3">PACE efflux transporter</fullName>
    </submittedName>
</protein>
<feature type="transmembrane region" description="Helical" evidence="1">
    <location>
        <begin position="40"/>
        <end position="60"/>
    </location>
</feature>
<dbReference type="NCBIfam" id="NF033664">
    <property type="entry name" value="PACE_transport"/>
    <property type="match status" value="1"/>
</dbReference>
<sequence>MEARSARARIMHAVLFELIGLAMVVPLSAFGFGIEAGDTAVVVISLSLVATGWNYLYNLLFDQLMARWYGSIRKSVWQRVLHAILFELGLLLVTLPFVAWYLDIGIMEALIIDVAMALFYLAYAFVFNWAWDMVTLPRTSREHG</sequence>
<dbReference type="InterPro" id="IPR007896">
    <property type="entry name" value="BTP_bacteria"/>
</dbReference>
<dbReference type="Pfam" id="PF05232">
    <property type="entry name" value="BTP"/>
    <property type="match status" value="2"/>
</dbReference>